<evidence type="ECO:0000313" key="5">
    <source>
        <dbReference type="Proteomes" id="UP000067626"/>
    </source>
</evidence>
<dbReference type="KEGG" id="ccro:CMC5_061940"/>
<dbReference type="EMBL" id="CP012159">
    <property type="protein sequence ID" value="AKT41972.1"/>
    <property type="molecule type" value="Genomic_DNA"/>
</dbReference>
<evidence type="ECO:0000313" key="4">
    <source>
        <dbReference type="EMBL" id="AKT41972.1"/>
    </source>
</evidence>
<accession>A0A0K1EMU0</accession>
<keyword evidence="5" id="KW-1185">Reference proteome</keyword>
<reference evidence="4 5" key="1">
    <citation type="submission" date="2015-07" db="EMBL/GenBank/DDBJ databases">
        <title>Genome analysis of myxobacterium Chondromyces crocatus Cm c5 reveals a high potential for natural compound synthesis and the genetic basis for the loss of fruiting body formation.</title>
        <authorList>
            <person name="Zaburannyi N."/>
            <person name="Bunk B."/>
            <person name="Maier J."/>
            <person name="Overmann J."/>
            <person name="Mueller R."/>
        </authorList>
    </citation>
    <scope>NUCLEOTIDE SEQUENCE [LARGE SCALE GENOMIC DNA]</scope>
    <source>
        <strain evidence="4 5">Cm c5</strain>
    </source>
</reference>
<evidence type="ECO:0000259" key="3">
    <source>
        <dbReference type="PROSITE" id="PS51186"/>
    </source>
</evidence>
<dbReference type="Proteomes" id="UP000067626">
    <property type="component" value="Chromosome"/>
</dbReference>
<dbReference type="InterPro" id="IPR000182">
    <property type="entry name" value="GNAT_dom"/>
</dbReference>
<proteinExistence type="predicted"/>
<sequence length="180" mass="19966">MEAPPNDPLPPLPPDAALHVRDARDDDAEGLITLMGRVFSEYPGCILDVDGEMPELRAIASAFQQRRGRFWVVESEGRVVGCVGCRPASDPAGVELCKLYVSSSARRRGLGSSLCALVELEARARGAAFVELWSDTRFLDAHRLYERLGYVRGTETRELHDKSDTVEFFFRRPLRAADAS</sequence>
<gene>
    <name evidence="4" type="ORF">CMC5_061940</name>
</gene>
<dbReference type="Gene3D" id="3.40.630.30">
    <property type="match status" value="1"/>
</dbReference>
<evidence type="ECO:0000256" key="1">
    <source>
        <dbReference type="ARBA" id="ARBA00022679"/>
    </source>
</evidence>
<dbReference type="PANTHER" id="PTHR43877">
    <property type="entry name" value="AMINOALKYLPHOSPHONATE N-ACETYLTRANSFERASE-RELATED-RELATED"/>
    <property type="match status" value="1"/>
</dbReference>
<feature type="domain" description="N-acetyltransferase" evidence="3">
    <location>
        <begin position="18"/>
        <end position="175"/>
    </location>
</feature>
<organism evidence="4 5">
    <name type="scientific">Chondromyces crocatus</name>
    <dbReference type="NCBI Taxonomy" id="52"/>
    <lineage>
        <taxon>Bacteria</taxon>
        <taxon>Pseudomonadati</taxon>
        <taxon>Myxococcota</taxon>
        <taxon>Polyangia</taxon>
        <taxon>Polyangiales</taxon>
        <taxon>Polyangiaceae</taxon>
        <taxon>Chondromyces</taxon>
    </lineage>
</organism>
<dbReference type="PROSITE" id="PS51186">
    <property type="entry name" value="GNAT"/>
    <property type="match status" value="1"/>
</dbReference>
<evidence type="ECO:0000256" key="2">
    <source>
        <dbReference type="ARBA" id="ARBA00023315"/>
    </source>
</evidence>
<keyword evidence="1 4" id="KW-0808">Transferase</keyword>
<dbReference type="SUPFAM" id="SSF55729">
    <property type="entry name" value="Acyl-CoA N-acyltransferases (Nat)"/>
    <property type="match status" value="1"/>
</dbReference>
<dbReference type="InterPro" id="IPR016181">
    <property type="entry name" value="Acyl_CoA_acyltransferase"/>
</dbReference>
<dbReference type="CDD" id="cd04301">
    <property type="entry name" value="NAT_SF"/>
    <property type="match status" value="1"/>
</dbReference>
<name>A0A0K1EMU0_CHOCO</name>
<dbReference type="InterPro" id="IPR050832">
    <property type="entry name" value="Bact_Acetyltransf"/>
</dbReference>
<dbReference type="AlphaFoldDB" id="A0A0K1EMU0"/>
<dbReference type="Pfam" id="PF00583">
    <property type="entry name" value="Acetyltransf_1"/>
    <property type="match status" value="1"/>
</dbReference>
<protein>
    <submittedName>
        <fullName evidence="4">N-acetyltransferase GCN5</fullName>
    </submittedName>
</protein>
<dbReference type="STRING" id="52.CMC5_061940"/>
<dbReference type="GO" id="GO:0016747">
    <property type="term" value="F:acyltransferase activity, transferring groups other than amino-acyl groups"/>
    <property type="evidence" value="ECO:0007669"/>
    <property type="project" value="InterPro"/>
</dbReference>
<dbReference type="RefSeq" id="WP_050433670.1">
    <property type="nucleotide sequence ID" value="NZ_CP012159.1"/>
</dbReference>
<dbReference type="PANTHER" id="PTHR43877:SF2">
    <property type="entry name" value="AMINOALKYLPHOSPHONATE N-ACETYLTRANSFERASE-RELATED"/>
    <property type="match status" value="1"/>
</dbReference>
<keyword evidence="2" id="KW-0012">Acyltransferase</keyword>